<sequence length="324" mass="35341">MSTTRWEPDDLGDGWERTTLALSATDPDLVATVVRRTPRTGAPVGGPAVLHVHGFNDYFFQTHLAAAFEEIGLTFYAVDLRRCGRSWRDGQVPHYVDDLAEYRVDLGLAARLLRDDLGHDRLVVHAHSTGGLTAALWADSPGGRTAVDALVLNSPWFDLDARWFHRVVSTWVLDNLGPVDPMRVLADGPSAYSWHLHVANGGRWDYDRRLKPAEGFPVRAGWMRAVRRGQARLARGLRIPAPVLVCTAAESGPNSRENPLLDAQDTVLDVGQIWARATGLGDDVTLVTVPGGIHDLTLSADGPRAVYLRAVASWLAQTGALRAG</sequence>
<dbReference type="Proteomes" id="UP000269289">
    <property type="component" value="Unassembled WGS sequence"/>
</dbReference>
<dbReference type="GO" id="GO:0016787">
    <property type="term" value="F:hydrolase activity"/>
    <property type="evidence" value="ECO:0007669"/>
    <property type="project" value="UniProtKB-KW"/>
</dbReference>
<dbReference type="SUPFAM" id="SSF53474">
    <property type="entry name" value="alpha/beta-Hydrolases"/>
    <property type="match status" value="1"/>
</dbReference>
<feature type="domain" description="Serine aminopeptidase S33" evidence="1">
    <location>
        <begin position="48"/>
        <end position="178"/>
    </location>
</feature>
<gene>
    <name evidence="2" type="ORF">EBM89_19345</name>
</gene>
<dbReference type="EMBL" id="RFFI01000176">
    <property type="protein sequence ID" value="RMI03506.1"/>
    <property type="molecule type" value="Genomic_DNA"/>
</dbReference>
<keyword evidence="3" id="KW-1185">Reference proteome</keyword>
<dbReference type="InterPro" id="IPR029058">
    <property type="entry name" value="AB_hydrolase_fold"/>
</dbReference>
<dbReference type="RefSeq" id="WP_122151226.1">
    <property type="nucleotide sequence ID" value="NZ_RFFI01000176.1"/>
</dbReference>
<evidence type="ECO:0000313" key="3">
    <source>
        <dbReference type="Proteomes" id="UP000269289"/>
    </source>
</evidence>
<name>A0A3M2IUG7_9CELL</name>
<evidence type="ECO:0000313" key="2">
    <source>
        <dbReference type="EMBL" id="RMI03506.1"/>
    </source>
</evidence>
<dbReference type="Gene3D" id="3.40.50.1820">
    <property type="entry name" value="alpha/beta hydrolase"/>
    <property type="match status" value="1"/>
</dbReference>
<dbReference type="OrthoDB" id="9801217at2"/>
<accession>A0A3M2IUG7</accession>
<evidence type="ECO:0000259" key="1">
    <source>
        <dbReference type="Pfam" id="PF12146"/>
    </source>
</evidence>
<keyword evidence="2" id="KW-0378">Hydrolase</keyword>
<proteinExistence type="predicted"/>
<dbReference type="AlphaFoldDB" id="A0A3M2IUG7"/>
<protein>
    <submittedName>
        <fullName evidence="2">Alpha/beta hydrolase</fullName>
    </submittedName>
</protein>
<comment type="caution">
    <text evidence="2">The sequence shown here is derived from an EMBL/GenBank/DDBJ whole genome shotgun (WGS) entry which is preliminary data.</text>
</comment>
<organism evidence="2 3">
    <name type="scientific">Cellulomonas triticagri</name>
    <dbReference type="NCBI Taxonomy" id="2483352"/>
    <lineage>
        <taxon>Bacteria</taxon>
        <taxon>Bacillati</taxon>
        <taxon>Actinomycetota</taxon>
        <taxon>Actinomycetes</taxon>
        <taxon>Micrococcales</taxon>
        <taxon>Cellulomonadaceae</taxon>
        <taxon>Cellulomonas</taxon>
    </lineage>
</organism>
<dbReference type="InterPro" id="IPR022742">
    <property type="entry name" value="Hydrolase_4"/>
</dbReference>
<reference evidence="2 3" key="1">
    <citation type="submission" date="2018-10" db="EMBL/GenBank/DDBJ databases">
        <title>Isolation, diversity and antifungal activity of actinobacteria from wheat.</title>
        <authorList>
            <person name="Han C."/>
        </authorList>
    </citation>
    <scope>NUCLEOTIDE SEQUENCE [LARGE SCALE GENOMIC DNA]</scope>
    <source>
        <strain evidence="2 3">NEAU-YY56</strain>
    </source>
</reference>
<dbReference type="Pfam" id="PF12146">
    <property type="entry name" value="Hydrolase_4"/>
    <property type="match status" value="1"/>
</dbReference>